<feature type="region of interest" description="Disordered" evidence="1">
    <location>
        <begin position="498"/>
        <end position="535"/>
    </location>
</feature>
<evidence type="ECO:0000313" key="3">
    <source>
        <dbReference type="Proteomes" id="UP000006666"/>
    </source>
</evidence>
<dbReference type="SUPFAM" id="SSF55486">
    <property type="entry name" value="Metalloproteases ('zincins'), catalytic domain"/>
    <property type="match status" value="1"/>
</dbReference>
<dbReference type="KEGG" id="kse:Ksed_19090"/>
<evidence type="ECO:0000256" key="1">
    <source>
        <dbReference type="SAM" id="MobiDB-lite"/>
    </source>
</evidence>
<keyword evidence="3" id="KW-1185">Reference proteome</keyword>
<dbReference type="Pfam" id="PF10103">
    <property type="entry name" value="Zincin_2"/>
    <property type="match status" value="1"/>
</dbReference>
<dbReference type="PANTHER" id="PTHR39420:SF2">
    <property type="entry name" value="HYDROLASE"/>
    <property type="match status" value="1"/>
</dbReference>
<dbReference type="AlphaFoldDB" id="C7NJX7"/>
<accession>C7NJX7</accession>
<dbReference type="EMBL" id="CP001686">
    <property type="protein sequence ID" value="ACV06909.1"/>
    <property type="molecule type" value="Genomic_DNA"/>
</dbReference>
<proteinExistence type="predicted"/>
<feature type="compositionally biased region" description="Gly residues" evidence="1">
    <location>
        <begin position="503"/>
        <end position="521"/>
    </location>
</feature>
<organism evidence="2 3">
    <name type="scientific">Kytococcus sedentarius (strain ATCC 14392 / DSM 20547 / JCM 11482 / CCUG 33030 / NBRC 15357 / NCTC 11040 / CCM 314 / 541)</name>
    <name type="common">Micrococcus sedentarius</name>
    <dbReference type="NCBI Taxonomy" id="478801"/>
    <lineage>
        <taxon>Bacteria</taxon>
        <taxon>Bacillati</taxon>
        <taxon>Actinomycetota</taxon>
        <taxon>Actinomycetes</taxon>
        <taxon>Micrococcales</taxon>
        <taxon>Kytococcaceae</taxon>
        <taxon>Kytococcus</taxon>
    </lineage>
</organism>
<sequence length="535" mass="55431">MSQDNLPQGSSGADDGENPDGEGSGNDPMKDMLRQFLGDAVDSPEVDEMLSALGLNGAGAPGAGAGGGAMGGNPMAAMMANNPAAFGAMQAQFQQMFAGGDEAVNATLATDVARRAAAQGGDSSVGEASQRDVEQVSNVASLWLDAVTEFPALDGPARVVSRAEWVESTMPSWVEALTPLADGVNDAVSASLTDRLGDDPEALQQQLPPGMGLPPGVDMSAIMGQMAPMMRKMSSSMFSMQLGQAAGALSHEVVSGTDVGLPLVGGEQVLMLPANVRDFAEGLEIDPAEVMLFLTVRESARQRLYAGAPWVRSQVLEAVRAYAADMRLDTEGIESKVAQVDPTDPEAMQKVLADGLFHPEPSESQKAALTRLETWLALVEGWVDVVTDRATRGTLPHADALAEVVRRRRATQGPAEKTFSGLVGLELRPRRMRDAANLFAAMEDKHGAAARDAVWDHPDVAPDAAALDDVLGFVQAWGTSAPGEITGTDFDTELAKLLDAEGSGPGGLSGSTGPAGDGPTQGDGDDSGQDGPAKG</sequence>
<feature type="region of interest" description="Disordered" evidence="1">
    <location>
        <begin position="1"/>
        <end position="37"/>
    </location>
</feature>
<gene>
    <name evidence="2" type="ordered locus">Ksed_19090</name>
</gene>
<dbReference type="PANTHER" id="PTHR39420">
    <property type="match status" value="1"/>
</dbReference>
<dbReference type="Proteomes" id="UP000006666">
    <property type="component" value="Chromosome"/>
</dbReference>
<dbReference type="InterPro" id="IPR042271">
    <property type="entry name" value="Zinicin_2_N"/>
</dbReference>
<dbReference type="InterPro" id="IPR018766">
    <property type="entry name" value="Zinicin_2"/>
</dbReference>
<feature type="compositionally biased region" description="Polar residues" evidence="1">
    <location>
        <begin position="1"/>
        <end position="11"/>
    </location>
</feature>
<name>C7NJX7_KYTSD</name>
<evidence type="ECO:0000313" key="2">
    <source>
        <dbReference type="EMBL" id="ACV06909.1"/>
    </source>
</evidence>
<dbReference type="NCBIfam" id="TIGR03624">
    <property type="entry name" value="putative hydrolase"/>
    <property type="match status" value="1"/>
</dbReference>
<protein>
    <submittedName>
        <fullName evidence="2">Uncharacterized conserved protein</fullName>
    </submittedName>
</protein>
<dbReference type="Gene3D" id="1.20.150.30">
    <property type="entry name" value="Zincin-like metallopeptidase, N-terminal domain"/>
    <property type="match status" value="1"/>
</dbReference>
<dbReference type="RefSeq" id="WP_015779849.1">
    <property type="nucleotide sequence ID" value="NC_013169.1"/>
</dbReference>
<dbReference type="STRING" id="478801.Ksed_19090"/>
<dbReference type="HOGENOM" id="CLU_031872_1_1_11"/>
<reference evidence="2 3" key="1">
    <citation type="journal article" date="2009" name="Stand. Genomic Sci.">
        <title>Complete genome sequence of Kytococcus sedentarius type strain (541).</title>
        <authorList>
            <person name="Sims D."/>
            <person name="Brettin T."/>
            <person name="Detter J.C."/>
            <person name="Han C."/>
            <person name="Lapidus A."/>
            <person name="Copeland A."/>
            <person name="Glavina Del Rio T."/>
            <person name="Nolan M."/>
            <person name="Chen F."/>
            <person name="Lucas S."/>
            <person name="Tice H."/>
            <person name="Cheng J.F."/>
            <person name="Bruce D."/>
            <person name="Goodwin L."/>
            <person name="Pitluck S."/>
            <person name="Ovchinnikova G."/>
            <person name="Pati A."/>
            <person name="Ivanova N."/>
            <person name="Mavrommatis K."/>
            <person name="Chen A."/>
            <person name="Palaniappan K."/>
            <person name="D'haeseleer P."/>
            <person name="Chain P."/>
            <person name="Bristow J."/>
            <person name="Eisen J.A."/>
            <person name="Markowitz V."/>
            <person name="Hugenholtz P."/>
            <person name="Schneider S."/>
            <person name="Goker M."/>
            <person name="Pukall R."/>
            <person name="Kyrpides N.C."/>
            <person name="Klenk H.P."/>
        </authorList>
    </citation>
    <scope>NUCLEOTIDE SEQUENCE [LARGE SCALE GENOMIC DNA]</scope>
    <source>
        <strain evidence="3">ATCC 14392 / DSM 20547 / JCM 11482 / CCUG 33030 / NBRC 15357 / NCTC 11040 / CCM 314 / 541</strain>
    </source>
</reference>
<dbReference type="eggNOG" id="COG5282">
    <property type="taxonomic scope" value="Bacteria"/>
</dbReference>